<dbReference type="STRING" id="356660.SAMN05444336_10379"/>
<proteinExistence type="inferred from homology"/>
<dbReference type="RefSeq" id="WP_092681217.1">
    <property type="nucleotide sequence ID" value="NZ_FNMZ01000003.1"/>
</dbReference>
<dbReference type="EMBL" id="FNMZ01000003">
    <property type="protein sequence ID" value="SDX02819.1"/>
    <property type="molecule type" value="Genomic_DNA"/>
</dbReference>
<feature type="compositionally biased region" description="Low complexity" evidence="6">
    <location>
        <begin position="13"/>
        <end position="22"/>
    </location>
</feature>
<feature type="domain" description="Adaptive response protein AidB N-terminal" evidence="9">
    <location>
        <begin position="29"/>
        <end position="188"/>
    </location>
</feature>
<dbReference type="Gene3D" id="2.40.110.20">
    <property type="match status" value="1"/>
</dbReference>
<evidence type="ECO:0000313" key="11">
    <source>
        <dbReference type="Proteomes" id="UP000199118"/>
    </source>
</evidence>
<feature type="region of interest" description="Disordered" evidence="6">
    <location>
        <begin position="1"/>
        <end position="35"/>
    </location>
</feature>
<dbReference type="InterPro" id="IPR006089">
    <property type="entry name" value="Acyl-CoA_DH_CS"/>
</dbReference>
<protein>
    <submittedName>
        <fullName evidence="10">Acyl-CoA dehydrogenase</fullName>
    </submittedName>
</protein>
<dbReference type="InterPro" id="IPR009075">
    <property type="entry name" value="AcylCo_DH/oxidase_C"/>
</dbReference>
<comment type="cofactor">
    <cofactor evidence="1 5">
        <name>FAD</name>
        <dbReference type="ChEBI" id="CHEBI:57692"/>
    </cofactor>
</comment>
<organism evidence="10 11">
    <name type="scientific">Albimonas donghaensis</name>
    <dbReference type="NCBI Taxonomy" id="356660"/>
    <lineage>
        <taxon>Bacteria</taxon>
        <taxon>Pseudomonadati</taxon>
        <taxon>Pseudomonadota</taxon>
        <taxon>Alphaproteobacteria</taxon>
        <taxon>Rhodobacterales</taxon>
        <taxon>Paracoccaceae</taxon>
        <taxon>Albimonas</taxon>
    </lineage>
</organism>
<dbReference type="InterPro" id="IPR009100">
    <property type="entry name" value="AcylCoA_DH/oxidase_NM_dom_sf"/>
</dbReference>
<evidence type="ECO:0000259" key="8">
    <source>
        <dbReference type="Pfam" id="PF02770"/>
    </source>
</evidence>
<evidence type="ECO:0000259" key="7">
    <source>
        <dbReference type="Pfam" id="PF00441"/>
    </source>
</evidence>
<dbReference type="PROSITE" id="PS00073">
    <property type="entry name" value="ACYL_COA_DH_2"/>
    <property type="match status" value="1"/>
</dbReference>
<dbReference type="GO" id="GO:0003995">
    <property type="term" value="F:acyl-CoA dehydrogenase activity"/>
    <property type="evidence" value="ECO:0007669"/>
    <property type="project" value="InterPro"/>
</dbReference>
<dbReference type="Pfam" id="PF00441">
    <property type="entry name" value="Acyl-CoA_dh_1"/>
    <property type="match status" value="1"/>
</dbReference>
<feature type="domain" description="Acyl-CoA oxidase/dehydrogenase middle" evidence="8">
    <location>
        <begin position="201"/>
        <end position="298"/>
    </location>
</feature>
<evidence type="ECO:0000256" key="3">
    <source>
        <dbReference type="ARBA" id="ARBA00022630"/>
    </source>
</evidence>
<evidence type="ECO:0000256" key="5">
    <source>
        <dbReference type="RuleBase" id="RU362125"/>
    </source>
</evidence>
<feature type="compositionally biased region" description="Basic and acidic residues" evidence="6">
    <location>
        <begin position="23"/>
        <end position="35"/>
    </location>
</feature>
<gene>
    <name evidence="10" type="ORF">SAMN05444336_10379</name>
</gene>
<dbReference type="Pfam" id="PF18158">
    <property type="entry name" value="AidB_N"/>
    <property type="match status" value="1"/>
</dbReference>
<dbReference type="SUPFAM" id="SSF56645">
    <property type="entry name" value="Acyl-CoA dehydrogenase NM domain-like"/>
    <property type="match status" value="1"/>
</dbReference>
<dbReference type="InterPro" id="IPR036250">
    <property type="entry name" value="AcylCo_DH-like_C"/>
</dbReference>
<dbReference type="Pfam" id="PF02770">
    <property type="entry name" value="Acyl-CoA_dh_M"/>
    <property type="match status" value="1"/>
</dbReference>
<reference evidence="10 11" key="1">
    <citation type="submission" date="2016-10" db="EMBL/GenBank/DDBJ databases">
        <authorList>
            <person name="de Groot N.N."/>
        </authorList>
    </citation>
    <scope>NUCLEOTIDE SEQUENCE [LARGE SCALE GENOMIC DNA]</scope>
    <source>
        <strain evidence="10 11">DSM 17890</strain>
    </source>
</reference>
<sequence>MNHPAPIAPSPAAPAARATRAASADRSRNIAPDTRGENYWDLDPSLRALLPLYMDPALLAHLTPHMAELGELAGGRLGALADTCERHEPVLHRRDRYGRDEEWLEFHPAYREMESIAFGRFGMHAMTNRAGVLGWPDKMPPIAKYIFHYLFSQAEFGLLCPVNLTDSSSHLVDLFGTEEIRARFLPGMWSQDMGELLRCAQFMTEKAGGSDIGRSDLTAVKDGDGWRLWGEKWFCSNVDAEAAVLLARPEDGPEGSKGLGLFLMPKTLPDGSRNSYRIMRLKEKMGSKSMASGEIMFEGAVAYPLGALDQGLKQMLVMVNSSRISHLTRAAGMMRRCWNEAMAAATHRDAFGKRVIQHPLMRRQLMKLLIPTEQALSALLYTAAMSGDGSERASRVLRILTPIVKYRACRDNVPVATGALEARGGNGYIEDWPNSRLVRDAHLGLLWEGTSNINALDAVQRAVGKARAHEALAEDLAERIEAAGLPGQFRTRLSGAVDRAIRFADEVASDPAHERFSREASGQLYHAVTAALLAAEGQALGEAGGDARRLLMARLVVEHRMKEASPPSLAARKWEEEAIDLLLSDAPVSLADATRLVQA</sequence>
<dbReference type="AlphaFoldDB" id="A0A1H2YE43"/>
<comment type="similarity">
    <text evidence="2 5">Belongs to the acyl-CoA dehydrogenase family.</text>
</comment>
<dbReference type="Gene3D" id="1.20.140.10">
    <property type="entry name" value="Butyryl-CoA Dehydrogenase, subunit A, domain 3"/>
    <property type="match status" value="1"/>
</dbReference>
<feature type="domain" description="Acyl-CoA dehydrogenase/oxidase C-terminal" evidence="7">
    <location>
        <begin position="309"/>
        <end position="461"/>
    </location>
</feature>
<accession>A0A1H2YE43</accession>
<evidence type="ECO:0000256" key="4">
    <source>
        <dbReference type="ARBA" id="ARBA00022827"/>
    </source>
</evidence>
<dbReference type="InterPro" id="IPR006091">
    <property type="entry name" value="Acyl-CoA_Oxase/DH_mid-dom"/>
</dbReference>
<evidence type="ECO:0000256" key="6">
    <source>
        <dbReference type="SAM" id="MobiDB-lite"/>
    </source>
</evidence>
<keyword evidence="3 5" id="KW-0285">Flavoprotein</keyword>
<dbReference type="PANTHER" id="PTHR42707:SF2">
    <property type="entry name" value="ACD11 DEHYDROGENASE"/>
    <property type="match status" value="1"/>
</dbReference>
<dbReference type="PANTHER" id="PTHR42707">
    <property type="entry name" value="ACYL-COA DEHYDROGENASE"/>
    <property type="match status" value="1"/>
</dbReference>
<keyword evidence="11" id="KW-1185">Reference proteome</keyword>
<dbReference type="OrthoDB" id="9771038at2"/>
<evidence type="ECO:0000256" key="2">
    <source>
        <dbReference type="ARBA" id="ARBA00009347"/>
    </source>
</evidence>
<evidence type="ECO:0000259" key="9">
    <source>
        <dbReference type="Pfam" id="PF18158"/>
    </source>
</evidence>
<dbReference type="Gene3D" id="6.10.250.600">
    <property type="match status" value="1"/>
</dbReference>
<keyword evidence="4 5" id="KW-0274">FAD</keyword>
<dbReference type="Proteomes" id="UP000199118">
    <property type="component" value="Unassembled WGS sequence"/>
</dbReference>
<evidence type="ECO:0000256" key="1">
    <source>
        <dbReference type="ARBA" id="ARBA00001974"/>
    </source>
</evidence>
<dbReference type="SUPFAM" id="SSF47203">
    <property type="entry name" value="Acyl-CoA dehydrogenase C-terminal domain-like"/>
    <property type="match status" value="1"/>
</dbReference>
<dbReference type="InterPro" id="IPR052904">
    <property type="entry name" value="Acyl-CoA_dehydrogenase-like"/>
</dbReference>
<dbReference type="InterPro" id="IPR041504">
    <property type="entry name" value="AidB_N"/>
</dbReference>
<name>A0A1H2YE43_9RHOB</name>
<feature type="compositionally biased region" description="Pro residues" evidence="6">
    <location>
        <begin position="1"/>
        <end position="12"/>
    </location>
</feature>
<keyword evidence="5" id="KW-0560">Oxidoreductase</keyword>
<evidence type="ECO:0000313" key="10">
    <source>
        <dbReference type="EMBL" id="SDX02819.1"/>
    </source>
</evidence>